<evidence type="ECO:0000313" key="4">
    <source>
        <dbReference type="Proteomes" id="UP001500218"/>
    </source>
</evidence>
<keyword evidence="4" id="KW-1185">Reference proteome</keyword>
<proteinExistence type="predicted"/>
<gene>
    <name evidence="3" type="ORF">GCM10009682_13610</name>
</gene>
<organism evidence="3 4">
    <name type="scientific">Luedemannella flava</name>
    <dbReference type="NCBI Taxonomy" id="349316"/>
    <lineage>
        <taxon>Bacteria</taxon>
        <taxon>Bacillati</taxon>
        <taxon>Actinomycetota</taxon>
        <taxon>Actinomycetes</taxon>
        <taxon>Micromonosporales</taxon>
        <taxon>Micromonosporaceae</taxon>
        <taxon>Luedemannella</taxon>
    </lineage>
</organism>
<evidence type="ECO:0000259" key="2">
    <source>
        <dbReference type="Pfam" id="PF13788"/>
    </source>
</evidence>
<evidence type="ECO:0000256" key="1">
    <source>
        <dbReference type="SAM" id="MobiDB-lite"/>
    </source>
</evidence>
<name>A0ABP4XYR5_9ACTN</name>
<dbReference type="EMBL" id="BAAALT010000034">
    <property type="protein sequence ID" value="GAA1793023.1"/>
    <property type="molecule type" value="Genomic_DNA"/>
</dbReference>
<feature type="region of interest" description="Disordered" evidence="1">
    <location>
        <begin position="25"/>
        <end position="46"/>
    </location>
</feature>
<protein>
    <recommendedName>
        <fullName evidence="2">DUF4180 domain-containing protein</fullName>
    </recommendedName>
</protein>
<dbReference type="Proteomes" id="UP001500218">
    <property type="component" value="Unassembled WGS sequence"/>
</dbReference>
<accession>A0ABP4XYR5</accession>
<evidence type="ECO:0000313" key="3">
    <source>
        <dbReference type="EMBL" id="GAA1793023.1"/>
    </source>
</evidence>
<feature type="domain" description="DUF4180" evidence="2">
    <location>
        <begin position="73"/>
        <end position="182"/>
    </location>
</feature>
<dbReference type="InterPro" id="IPR025438">
    <property type="entry name" value="DUF4180"/>
</dbReference>
<sequence length="184" mass="19613">MGGHAPTGGRVVRVAVHAHGGLGLGHGDDQRGLGRRHGVSLPTGPGGRERIIACPAPVLRVASRDVTISEVHGVTVLSYPVDGPLLAAGQDVLDLIGDAFGSNAEIVAIPADRLGEDFFTLRTRMAGEIVQKFVNYRLRLVVVGDISDYVARSDALRDFVFEANRGRQLWFVADAGELDRRLAA</sequence>
<comment type="caution">
    <text evidence="3">The sequence shown here is derived from an EMBL/GenBank/DDBJ whole genome shotgun (WGS) entry which is preliminary data.</text>
</comment>
<dbReference type="Pfam" id="PF13788">
    <property type="entry name" value="DUF4180"/>
    <property type="match status" value="1"/>
</dbReference>
<reference evidence="4" key="1">
    <citation type="journal article" date="2019" name="Int. J. Syst. Evol. Microbiol.">
        <title>The Global Catalogue of Microorganisms (GCM) 10K type strain sequencing project: providing services to taxonomists for standard genome sequencing and annotation.</title>
        <authorList>
            <consortium name="The Broad Institute Genomics Platform"/>
            <consortium name="The Broad Institute Genome Sequencing Center for Infectious Disease"/>
            <person name="Wu L."/>
            <person name="Ma J."/>
        </authorList>
    </citation>
    <scope>NUCLEOTIDE SEQUENCE [LARGE SCALE GENOMIC DNA]</scope>
    <source>
        <strain evidence="4">JCM 13250</strain>
    </source>
</reference>